<evidence type="ECO:0000313" key="4">
    <source>
        <dbReference type="EMBL" id="HIX94105.1"/>
    </source>
</evidence>
<dbReference type="InterPro" id="IPR009835">
    <property type="entry name" value="SrtB"/>
</dbReference>
<evidence type="ECO:0000313" key="5">
    <source>
        <dbReference type="Proteomes" id="UP000886751"/>
    </source>
</evidence>
<feature type="active site" description="Proton donor/acceptor" evidence="2">
    <location>
        <position position="198"/>
    </location>
</feature>
<evidence type="ECO:0000256" key="1">
    <source>
        <dbReference type="ARBA" id="ARBA00022801"/>
    </source>
</evidence>
<keyword evidence="3" id="KW-0812">Transmembrane</keyword>
<keyword evidence="3" id="KW-1133">Transmembrane helix</keyword>
<reference evidence="4" key="1">
    <citation type="journal article" date="2021" name="PeerJ">
        <title>Extensive microbial diversity within the chicken gut microbiome revealed by metagenomics and culture.</title>
        <authorList>
            <person name="Gilroy R."/>
            <person name="Ravi A."/>
            <person name="Getino M."/>
            <person name="Pursley I."/>
            <person name="Horton D.L."/>
            <person name="Alikhan N.F."/>
            <person name="Baker D."/>
            <person name="Gharbi K."/>
            <person name="Hall N."/>
            <person name="Watson M."/>
            <person name="Adriaenssens E.M."/>
            <person name="Foster-Nyarko E."/>
            <person name="Jarju S."/>
            <person name="Secka A."/>
            <person name="Antonio M."/>
            <person name="Oren A."/>
            <person name="Chaudhuri R.R."/>
            <person name="La Ragione R."/>
            <person name="Hildebrand F."/>
            <person name="Pallen M.J."/>
        </authorList>
    </citation>
    <scope>NUCLEOTIDE SEQUENCE</scope>
    <source>
        <strain evidence="4">ChiHecec2B26-7398</strain>
    </source>
</reference>
<proteinExistence type="predicted"/>
<comment type="caution">
    <text evidence="4">The sequence shown here is derived from an EMBL/GenBank/DDBJ whole genome shotgun (WGS) entry which is preliminary data.</text>
</comment>
<dbReference type="AlphaFoldDB" id="A0A9D1XZC3"/>
<dbReference type="SUPFAM" id="SSF63817">
    <property type="entry name" value="Sortase"/>
    <property type="match status" value="1"/>
</dbReference>
<gene>
    <name evidence="4" type="ORF">H9846_01430</name>
</gene>
<organism evidence="4 5">
    <name type="scientific">Candidatus Gemmiger excrementipullorum</name>
    <dbReference type="NCBI Taxonomy" id="2838610"/>
    <lineage>
        <taxon>Bacteria</taxon>
        <taxon>Bacillati</taxon>
        <taxon>Bacillota</taxon>
        <taxon>Clostridia</taxon>
        <taxon>Eubacteriales</taxon>
        <taxon>Gemmiger</taxon>
    </lineage>
</organism>
<dbReference type="Proteomes" id="UP000886751">
    <property type="component" value="Unassembled WGS sequence"/>
</dbReference>
<accession>A0A9D1XZC3</accession>
<dbReference type="Gene3D" id="2.40.260.10">
    <property type="entry name" value="Sortase"/>
    <property type="match status" value="1"/>
</dbReference>
<dbReference type="GO" id="GO:0016787">
    <property type="term" value="F:hydrolase activity"/>
    <property type="evidence" value="ECO:0007669"/>
    <property type="project" value="UniProtKB-KW"/>
</dbReference>
<protein>
    <submittedName>
        <fullName evidence="4">Class B sortase</fullName>
    </submittedName>
</protein>
<keyword evidence="3" id="KW-0472">Membrane</keyword>
<evidence type="ECO:0000256" key="2">
    <source>
        <dbReference type="PIRSR" id="PIRSR605754-1"/>
    </source>
</evidence>
<keyword evidence="1" id="KW-0378">Hydrolase</keyword>
<dbReference type="EMBL" id="DXEI01000027">
    <property type="protein sequence ID" value="HIX94105.1"/>
    <property type="molecule type" value="Genomic_DNA"/>
</dbReference>
<evidence type="ECO:0000256" key="3">
    <source>
        <dbReference type="SAM" id="Phobius"/>
    </source>
</evidence>
<feature type="active site" description="Acyl-thioester intermediate" evidence="2">
    <location>
        <position position="295"/>
    </location>
</feature>
<dbReference type="InterPro" id="IPR023365">
    <property type="entry name" value="Sortase_dom-sf"/>
</dbReference>
<reference evidence="4" key="2">
    <citation type="submission" date="2021-04" db="EMBL/GenBank/DDBJ databases">
        <authorList>
            <person name="Gilroy R."/>
        </authorList>
    </citation>
    <scope>NUCLEOTIDE SEQUENCE</scope>
    <source>
        <strain evidence="4">ChiHecec2B26-7398</strain>
    </source>
</reference>
<sequence length="315" mass="34778">MGKRYRRLRGDTAYYPFAARTHLRAQQRRQARWLRIAGVAALALAAALLVRQTVFRGGQPQAPQAAGPAASVAAATRESARVNVHPVAATADALALTQQADAAARATPETAAAPAPQQTARVLEAYRALYEQNPDLIGWLRVEGTGIDLPVVQTPGDNEYYLRRGFDKFYAAGGTLFLDERCDISPAEPTANWLVYGHNMADGTMFGQLTRYRDEAFYREHPTFTFDTLYETATWQVVAALDTTLGADELPYYTFFDAGTKLEWQQRVEAIRALALYDTGVEVQYGQQLLTLSTCGDHRPGTETRFALLAVRVDP</sequence>
<dbReference type="CDD" id="cd05826">
    <property type="entry name" value="Sortase_B"/>
    <property type="match status" value="1"/>
</dbReference>
<feature type="transmembrane region" description="Helical" evidence="3">
    <location>
        <begin position="33"/>
        <end position="50"/>
    </location>
</feature>
<dbReference type="Pfam" id="PF04203">
    <property type="entry name" value="Sortase"/>
    <property type="match status" value="1"/>
</dbReference>
<name>A0A9D1XZC3_9FIRM</name>
<dbReference type="InterPro" id="IPR005754">
    <property type="entry name" value="Sortase"/>
</dbReference>